<evidence type="ECO:0000256" key="6">
    <source>
        <dbReference type="RuleBase" id="RU363032"/>
    </source>
</evidence>
<evidence type="ECO:0000256" key="3">
    <source>
        <dbReference type="ARBA" id="ARBA00022692"/>
    </source>
</evidence>
<proteinExistence type="inferred from homology"/>
<evidence type="ECO:0000256" key="1">
    <source>
        <dbReference type="ARBA" id="ARBA00004651"/>
    </source>
</evidence>
<organism evidence="8 9">
    <name type="scientific">Falsiroseomonas algicola</name>
    <dbReference type="NCBI Taxonomy" id="2716930"/>
    <lineage>
        <taxon>Bacteria</taxon>
        <taxon>Pseudomonadati</taxon>
        <taxon>Pseudomonadota</taxon>
        <taxon>Alphaproteobacteria</taxon>
        <taxon>Acetobacterales</taxon>
        <taxon>Roseomonadaceae</taxon>
        <taxon>Falsiroseomonas</taxon>
    </lineage>
</organism>
<evidence type="ECO:0000256" key="2">
    <source>
        <dbReference type="ARBA" id="ARBA00022448"/>
    </source>
</evidence>
<reference evidence="8 9" key="1">
    <citation type="submission" date="2020-02" db="EMBL/GenBank/DDBJ databases">
        <authorList>
            <person name="Kim H.M."/>
            <person name="Jeon C.O."/>
        </authorList>
    </citation>
    <scope>NUCLEOTIDE SEQUENCE [LARGE SCALE GENOMIC DNA]</scope>
    <source>
        <strain evidence="8 9">PeD5</strain>
    </source>
</reference>
<feature type="domain" description="ABC transmembrane type-1" evidence="7">
    <location>
        <begin position="46"/>
        <end position="232"/>
    </location>
</feature>
<comment type="caution">
    <text evidence="8">The sequence shown here is derived from an EMBL/GenBank/DDBJ whole genome shotgun (WGS) entry which is preliminary data.</text>
</comment>
<dbReference type="SUPFAM" id="SSF161098">
    <property type="entry name" value="MetI-like"/>
    <property type="match status" value="1"/>
</dbReference>
<keyword evidence="3 6" id="KW-0812">Transmembrane</keyword>
<dbReference type="GO" id="GO:0055085">
    <property type="term" value="P:transmembrane transport"/>
    <property type="evidence" value="ECO:0007669"/>
    <property type="project" value="InterPro"/>
</dbReference>
<keyword evidence="2 6" id="KW-0813">Transport</keyword>
<sequence length="235" mass="23363">MIRLRRGLPALLLAVALAVLALPGVASWLMGGTQGPYPVARLWALALDHAALSLAGVLPAALIGLALGVVVTRPGGRGLRGAADAAAAVAQAVPPVVVVALAVPAFGFGWAPTVLALMLYGIMPVLRATVGALEAVPPETRLAAEAVGLSPGQVLREVELALAWPLVLDGLRVALVLAVATAAVGALAGAATLGTPIVIGLQNQNAVLVLQGAAATASLAFLAEALLLMAVPARE</sequence>
<dbReference type="InterPro" id="IPR035906">
    <property type="entry name" value="MetI-like_sf"/>
</dbReference>
<dbReference type="Proteomes" id="UP000475385">
    <property type="component" value="Unassembled WGS sequence"/>
</dbReference>
<dbReference type="Gene3D" id="1.10.3720.10">
    <property type="entry name" value="MetI-like"/>
    <property type="match status" value="1"/>
</dbReference>
<feature type="transmembrane region" description="Helical" evidence="6">
    <location>
        <begin position="206"/>
        <end position="231"/>
    </location>
</feature>
<comment type="similarity">
    <text evidence="6">Belongs to the binding-protein-dependent transport system permease family.</text>
</comment>
<feature type="transmembrane region" description="Helical" evidence="6">
    <location>
        <begin position="173"/>
        <end position="199"/>
    </location>
</feature>
<dbReference type="RefSeq" id="WP_164693442.1">
    <property type="nucleotide sequence ID" value="NZ_JAAIKB010000002.1"/>
</dbReference>
<evidence type="ECO:0000313" key="9">
    <source>
        <dbReference type="Proteomes" id="UP000475385"/>
    </source>
</evidence>
<keyword evidence="4 6" id="KW-1133">Transmembrane helix</keyword>
<dbReference type="Pfam" id="PF00528">
    <property type="entry name" value="BPD_transp_1"/>
    <property type="match status" value="1"/>
</dbReference>
<feature type="transmembrane region" description="Helical" evidence="6">
    <location>
        <begin position="92"/>
        <end position="123"/>
    </location>
</feature>
<dbReference type="InterPro" id="IPR000515">
    <property type="entry name" value="MetI-like"/>
</dbReference>
<dbReference type="GO" id="GO:0005886">
    <property type="term" value="C:plasma membrane"/>
    <property type="evidence" value="ECO:0007669"/>
    <property type="project" value="UniProtKB-SubCell"/>
</dbReference>
<dbReference type="EMBL" id="JAAIKB010000002">
    <property type="protein sequence ID" value="NGM19543.1"/>
    <property type="molecule type" value="Genomic_DNA"/>
</dbReference>
<dbReference type="PANTHER" id="PTHR30177">
    <property type="entry name" value="GLYCINE BETAINE/L-PROLINE TRANSPORT SYSTEM PERMEASE PROTEIN PROW"/>
    <property type="match status" value="1"/>
</dbReference>
<comment type="subcellular location">
    <subcellularLocation>
        <location evidence="1 6">Cell membrane</location>
        <topology evidence="1 6">Multi-pass membrane protein</topology>
    </subcellularLocation>
</comment>
<dbReference type="PANTHER" id="PTHR30177:SF32">
    <property type="entry name" value="GLYCINE BETAINE UPTAKE SYSTEM PERMEASE PROTEIN YEHW"/>
    <property type="match status" value="1"/>
</dbReference>
<dbReference type="InterPro" id="IPR051204">
    <property type="entry name" value="ABC_transp_perm/SBD"/>
</dbReference>
<reference evidence="8 9" key="2">
    <citation type="submission" date="2020-03" db="EMBL/GenBank/DDBJ databases">
        <title>Roseomonas stagni sp. nov., isolated from pond water in Japan.</title>
        <authorList>
            <person name="Furuhata K."/>
            <person name="Miyamoto H."/>
            <person name="Goto K."/>
        </authorList>
    </citation>
    <scope>NUCLEOTIDE SEQUENCE [LARGE SCALE GENOMIC DNA]</scope>
    <source>
        <strain evidence="8 9">PeD5</strain>
    </source>
</reference>
<name>A0A6M1LGX1_9PROT</name>
<feature type="transmembrane region" description="Helical" evidence="6">
    <location>
        <begin position="50"/>
        <end position="71"/>
    </location>
</feature>
<evidence type="ECO:0000256" key="4">
    <source>
        <dbReference type="ARBA" id="ARBA00022989"/>
    </source>
</evidence>
<protein>
    <submittedName>
        <fullName evidence="8">ABC transporter permease subunit</fullName>
    </submittedName>
</protein>
<dbReference type="PROSITE" id="PS50928">
    <property type="entry name" value="ABC_TM1"/>
    <property type="match status" value="1"/>
</dbReference>
<accession>A0A6M1LGX1</accession>
<evidence type="ECO:0000313" key="8">
    <source>
        <dbReference type="EMBL" id="NGM19543.1"/>
    </source>
</evidence>
<keyword evidence="5 6" id="KW-0472">Membrane</keyword>
<evidence type="ECO:0000259" key="7">
    <source>
        <dbReference type="PROSITE" id="PS50928"/>
    </source>
</evidence>
<evidence type="ECO:0000256" key="5">
    <source>
        <dbReference type="ARBA" id="ARBA00023136"/>
    </source>
</evidence>
<dbReference type="AlphaFoldDB" id="A0A6M1LGX1"/>
<gene>
    <name evidence="8" type="ORF">G3576_05925</name>
</gene>
<keyword evidence="9" id="KW-1185">Reference proteome</keyword>